<feature type="compositionally biased region" description="Low complexity" evidence="1">
    <location>
        <begin position="119"/>
        <end position="139"/>
    </location>
</feature>
<evidence type="ECO:0000256" key="1">
    <source>
        <dbReference type="SAM" id="MobiDB-lite"/>
    </source>
</evidence>
<organism evidence="2 3">
    <name type="scientific">Takifugu flavidus</name>
    <name type="common">sansaifugu</name>
    <dbReference type="NCBI Taxonomy" id="433684"/>
    <lineage>
        <taxon>Eukaryota</taxon>
        <taxon>Metazoa</taxon>
        <taxon>Chordata</taxon>
        <taxon>Craniata</taxon>
        <taxon>Vertebrata</taxon>
        <taxon>Euteleostomi</taxon>
        <taxon>Actinopterygii</taxon>
        <taxon>Neopterygii</taxon>
        <taxon>Teleostei</taxon>
        <taxon>Neoteleostei</taxon>
        <taxon>Acanthomorphata</taxon>
        <taxon>Eupercaria</taxon>
        <taxon>Tetraodontiformes</taxon>
        <taxon>Tetradontoidea</taxon>
        <taxon>Tetraodontidae</taxon>
        <taxon>Takifugu</taxon>
    </lineage>
</organism>
<accession>A0A5C6NX58</accession>
<dbReference type="EMBL" id="RHFK02000009">
    <property type="protein sequence ID" value="TWW71201.1"/>
    <property type="molecule type" value="Genomic_DNA"/>
</dbReference>
<dbReference type="AlphaFoldDB" id="A0A5C6NX58"/>
<dbReference type="PANTHER" id="PTHR45913:SF5">
    <property type="entry name" value="GENERAL TRANSCRIPTION FACTOR II-I REPEAT DOMAIN-CONTAINING PROTEIN 2A-LIKE PROTEIN"/>
    <property type="match status" value="1"/>
</dbReference>
<gene>
    <name evidence="2" type="ORF">D4764_17G0006840</name>
</gene>
<feature type="region of interest" description="Disordered" evidence="1">
    <location>
        <begin position="102"/>
        <end position="175"/>
    </location>
</feature>
<sequence length="206" mass="22543">MKGKPVMELSDGKFLSDLAFIVDITKHLSELNIKLQGPNQLVSSLLSNVKSFEVKLRLWQGQLERGNTVHFPTLQEQKPDVMTEYAALFIVLYDPSIHPSSTAYPGSGRGGSSLRREAQTSLSPATSSSSSGGIPRRSQASQETKSLQRVLGLPGGLLPEGHALNTSPGRRPGAIRTRCPSHLIWLLSTRRSSDSTPRWQSFSSYL</sequence>
<comment type="caution">
    <text evidence="2">The sequence shown here is derived from an EMBL/GenBank/DDBJ whole genome shotgun (WGS) entry which is preliminary data.</text>
</comment>
<evidence type="ECO:0000313" key="3">
    <source>
        <dbReference type="Proteomes" id="UP000324091"/>
    </source>
</evidence>
<name>A0A5C6NX58_9TELE</name>
<dbReference type="PANTHER" id="PTHR45913">
    <property type="entry name" value="EPM2A-INTERACTING PROTEIN 1"/>
    <property type="match status" value="1"/>
</dbReference>
<proteinExistence type="predicted"/>
<dbReference type="Proteomes" id="UP000324091">
    <property type="component" value="Chromosome 17"/>
</dbReference>
<reference evidence="2 3" key="1">
    <citation type="submission" date="2019-04" db="EMBL/GenBank/DDBJ databases">
        <title>Chromosome genome assembly for Takifugu flavidus.</title>
        <authorList>
            <person name="Xiao S."/>
        </authorList>
    </citation>
    <scope>NUCLEOTIDE SEQUENCE [LARGE SCALE GENOMIC DNA]</scope>
    <source>
        <strain evidence="2">HTHZ2018</strain>
        <tissue evidence="2">Muscle</tissue>
    </source>
</reference>
<keyword evidence="3" id="KW-1185">Reference proteome</keyword>
<protein>
    <submittedName>
        <fullName evidence="2">Uncharacterized protein</fullName>
    </submittedName>
</protein>
<evidence type="ECO:0000313" key="2">
    <source>
        <dbReference type="EMBL" id="TWW71201.1"/>
    </source>
</evidence>